<accession>A0A3D3R6J5</accession>
<gene>
    <name evidence="1" type="ORF">DIT97_15810</name>
</gene>
<reference evidence="1 2" key="1">
    <citation type="journal article" date="2018" name="Nat. Biotechnol.">
        <title>A standardized bacterial taxonomy based on genome phylogeny substantially revises the tree of life.</title>
        <authorList>
            <person name="Parks D.H."/>
            <person name="Chuvochina M."/>
            <person name="Waite D.W."/>
            <person name="Rinke C."/>
            <person name="Skarshewski A."/>
            <person name="Chaumeil P.A."/>
            <person name="Hugenholtz P."/>
        </authorList>
    </citation>
    <scope>NUCLEOTIDE SEQUENCE [LARGE SCALE GENOMIC DNA]</scope>
    <source>
        <strain evidence="1">UBA9375</strain>
    </source>
</reference>
<evidence type="ECO:0000313" key="1">
    <source>
        <dbReference type="EMBL" id="HCO24425.1"/>
    </source>
</evidence>
<dbReference type="EMBL" id="DQAY01000094">
    <property type="protein sequence ID" value="HCO24425.1"/>
    <property type="molecule type" value="Genomic_DNA"/>
</dbReference>
<protein>
    <submittedName>
        <fullName evidence="1">Uncharacterized protein</fullName>
    </submittedName>
</protein>
<dbReference type="Proteomes" id="UP000263642">
    <property type="component" value="Unassembled WGS sequence"/>
</dbReference>
<proteinExistence type="predicted"/>
<comment type="caution">
    <text evidence="1">The sequence shown here is derived from an EMBL/GenBank/DDBJ whole genome shotgun (WGS) entry which is preliminary data.</text>
</comment>
<evidence type="ECO:0000313" key="2">
    <source>
        <dbReference type="Proteomes" id="UP000263642"/>
    </source>
</evidence>
<organism evidence="1 2">
    <name type="scientific">Gimesia maris</name>
    <dbReference type="NCBI Taxonomy" id="122"/>
    <lineage>
        <taxon>Bacteria</taxon>
        <taxon>Pseudomonadati</taxon>
        <taxon>Planctomycetota</taxon>
        <taxon>Planctomycetia</taxon>
        <taxon>Planctomycetales</taxon>
        <taxon>Planctomycetaceae</taxon>
        <taxon>Gimesia</taxon>
    </lineage>
</organism>
<dbReference type="AlphaFoldDB" id="A0A3D3R6J5"/>
<name>A0A3D3R6J5_9PLAN</name>
<sequence length="82" mass="9379">MEGHFRVSFRVWELLTSFGNETYTIIAVRNGFSRLAQGIQGLVGVGEYELRMGNPASLKLPMLRFVREVHEICDSILVFIFD</sequence>